<evidence type="ECO:0000256" key="2">
    <source>
        <dbReference type="ARBA" id="ARBA00003213"/>
    </source>
</evidence>
<gene>
    <name evidence="10 14" type="primary">miaA</name>
    <name evidence="14" type="ORF">F1609_01655</name>
</gene>
<name>A0ABX0LWF1_9BURK</name>
<evidence type="ECO:0000256" key="8">
    <source>
        <dbReference type="ARBA" id="ARBA00022842"/>
    </source>
</evidence>
<organism evidence="14 15">
    <name type="scientific">Massilia aquatica</name>
    <dbReference type="NCBI Taxonomy" id="2609000"/>
    <lineage>
        <taxon>Bacteria</taxon>
        <taxon>Pseudomonadati</taxon>
        <taxon>Pseudomonadota</taxon>
        <taxon>Betaproteobacteria</taxon>
        <taxon>Burkholderiales</taxon>
        <taxon>Oxalobacteraceae</taxon>
        <taxon>Telluria group</taxon>
        <taxon>Massilia</taxon>
    </lineage>
</organism>
<evidence type="ECO:0000256" key="5">
    <source>
        <dbReference type="ARBA" id="ARBA00022694"/>
    </source>
</evidence>
<protein>
    <recommendedName>
        <fullName evidence="10">tRNA dimethylallyltransferase</fullName>
        <ecNumber evidence="10">2.5.1.75</ecNumber>
    </recommendedName>
    <alternativeName>
        <fullName evidence="10">Dimethylallyl diphosphate:tRNA dimethylallyltransferase</fullName>
        <shortName evidence="10">DMAPP:tRNA dimethylallyltransferase</shortName>
        <shortName evidence="10">DMATase</shortName>
    </alternativeName>
    <alternativeName>
        <fullName evidence="10">Isopentenyl-diphosphate:tRNA isopentenyltransferase</fullName>
        <shortName evidence="10">IPP transferase</shortName>
        <shortName evidence="10">IPPT</shortName>
        <shortName evidence="10">IPTase</shortName>
    </alternativeName>
</protein>
<keyword evidence="8 10" id="KW-0460">Magnesium</keyword>
<dbReference type="Gene3D" id="1.10.20.140">
    <property type="match status" value="1"/>
</dbReference>
<comment type="cofactor">
    <cofactor evidence="1 10">
        <name>Mg(2+)</name>
        <dbReference type="ChEBI" id="CHEBI:18420"/>
    </cofactor>
</comment>
<evidence type="ECO:0000256" key="6">
    <source>
        <dbReference type="ARBA" id="ARBA00022741"/>
    </source>
</evidence>
<comment type="catalytic activity">
    <reaction evidence="9 10 11">
        <text>adenosine(37) in tRNA + dimethylallyl diphosphate = N(6)-dimethylallyladenosine(37) in tRNA + diphosphate</text>
        <dbReference type="Rhea" id="RHEA:26482"/>
        <dbReference type="Rhea" id="RHEA-COMP:10162"/>
        <dbReference type="Rhea" id="RHEA-COMP:10375"/>
        <dbReference type="ChEBI" id="CHEBI:33019"/>
        <dbReference type="ChEBI" id="CHEBI:57623"/>
        <dbReference type="ChEBI" id="CHEBI:74411"/>
        <dbReference type="ChEBI" id="CHEBI:74415"/>
        <dbReference type="EC" id="2.5.1.75"/>
    </reaction>
</comment>
<evidence type="ECO:0000256" key="13">
    <source>
        <dbReference type="RuleBase" id="RU003785"/>
    </source>
</evidence>
<feature type="region of interest" description="Interaction with substrate tRNA" evidence="10">
    <location>
        <begin position="245"/>
        <end position="250"/>
    </location>
</feature>
<comment type="caution">
    <text evidence="10">Lacks conserved residue(s) required for the propagation of feature annotation.</text>
</comment>
<dbReference type="InterPro" id="IPR027417">
    <property type="entry name" value="P-loop_NTPase"/>
</dbReference>
<dbReference type="Gene3D" id="3.40.50.300">
    <property type="entry name" value="P-loop containing nucleotide triphosphate hydrolases"/>
    <property type="match status" value="1"/>
</dbReference>
<evidence type="ECO:0000256" key="3">
    <source>
        <dbReference type="ARBA" id="ARBA00005842"/>
    </source>
</evidence>
<evidence type="ECO:0000256" key="10">
    <source>
        <dbReference type="HAMAP-Rule" id="MF_00185"/>
    </source>
</evidence>
<sequence>MKPMAVAIMGPTASGKTAAALAIARAIPAEIISVDSALVYRQMDIGTAKPTPEELASAPHHLIDIIDPTESYSVAQFRDDTLRLVAQISARGKLALLVGGTMMYFKGLADGLDDLPVADPALRVRLDAEAAIIGWPGMHDKLRALDPETADRLAPNDAQRINRALEIIAISGKPMSELLAKREKTELPFELLSFGLEPSDRGVLHARIATRFDQMLGMRDDTGIVAEVAGLRARGDLHAGLPSMRCVGYRQAWDYLDGKIDRAALRETGIIATRQLAKRQLTWLRSMPDRVVIDCLSDNPAGQMLDMIVARQQK</sequence>
<dbReference type="EC" id="2.5.1.75" evidence="10"/>
<comment type="similarity">
    <text evidence="3 10 13">Belongs to the IPP transferase family.</text>
</comment>
<feature type="region of interest" description="Interaction with substrate tRNA" evidence="10">
    <location>
        <begin position="159"/>
        <end position="163"/>
    </location>
</feature>
<dbReference type="NCBIfam" id="TIGR00174">
    <property type="entry name" value="miaA"/>
    <property type="match status" value="1"/>
</dbReference>
<reference evidence="14 15" key="1">
    <citation type="submission" date="2019-09" db="EMBL/GenBank/DDBJ databases">
        <title>Taxonomy of Antarctic Massilia spp.: description of Massilia rubra sp. nov., Massilia aquatica sp. nov., Massilia mucilaginosa sp. nov., Massilia frigida sp. nov. isolated from streams, lakes and regoliths.</title>
        <authorList>
            <person name="Holochova P."/>
            <person name="Sedlacek I."/>
            <person name="Kralova S."/>
            <person name="Maslanova I."/>
            <person name="Busse H.-J."/>
            <person name="Stankova E."/>
            <person name="Vrbovska V."/>
            <person name="Kovarovic V."/>
            <person name="Bartak M."/>
            <person name="Svec P."/>
            <person name="Pantucek R."/>
        </authorList>
    </citation>
    <scope>NUCLEOTIDE SEQUENCE [LARGE SCALE GENOMIC DNA]</scope>
    <source>
        <strain evidence="14 15">CCM 8693</strain>
    </source>
</reference>
<dbReference type="Proteomes" id="UP000819052">
    <property type="component" value="Unassembled WGS sequence"/>
</dbReference>
<dbReference type="InterPro" id="IPR018022">
    <property type="entry name" value="IPT"/>
</dbReference>
<feature type="site" description="Interaction with substrate tRNA" evidence="10">
    <location>
        <position position="123"/>
    </location>
</feature>
<evidence type="ECO:0000256" key="9">
    <source>
        <dbReference type="ARBA" id="ARBA00049563"/>
    </source>
</evidence>
<evidence type="ECO:0000313" key="14">
    <source>
        <dbReference type="EMBL" id="NHZ38877.1"/>
    </source>
</evidence>
<comment type="caution">
    <text evidence="14">The sequence shown here is derived from an EMBL/GenBank/DDBJ whole genome shotgun (WGS) entry which is preliminary data.</text>
</comment>
<dbReference type="PANTHER" id="PTHR11088:SF60">
    <property type="entry name" value="TRNA DIMETHYLALLYLTRANSFERASE"/>
    <property type="match status" value="1"/>
</dbReference>
<keyword evidence="5 10" id="KW-0819">tRNA processing</keyword>
<evidence type="ECO:0000256" key="7">
    <source>
        <dbReference type="ARBA" id="ARBA00022840"/>
    </source>
</evidence>
<dbReference type="Pfam" id="PF01715">
    <property type="entry name" value="IPPT"/>
    <property type="match status" value="1"/>
</dbReference>
<dbReference type="PANTHER" id="PTHR11088">
    <property type="entry name" value="TRNA DIMETHYLALLYLTRANSFERASE"/>
    <property type="match status" value="1"/>
</dbReference>
<evidence type="ECO:0000256" key="11">
    <source>
        <dbReference type="RuleBase" id="RU003783"/>
    </source>
</evidence>
<dbReference type="SUPFAM" id="SSF52540">
    <property type="entry name" value="P-loop containing nucleoside triphosphate hydrolases"/>
    <property type="match status" value="1"/>
</dbReference>
<accession>A0ABX0LWF1</accession>
<evidence type="ECO:0000256" key="1">
    <source>
        <dbReference type="ARBA" id="ARBA00001946"/>
    </source>
</evidence>
<evidence type="ECO:0000256" key="12">
    <source>
        <dbReference type="RuleBase" id="RU003784"/>
    </source>
</evidence>
<proteinExistence type="inferred from homology"/>
<feature type="site" description="Interaction with substrate tRNA" evidence="10">
    <location>
        <position position="101"/>
    </location>
</feature>
<dbReference type="RefSeq" id="WP_167074010.1">
    <property type="nucleotide sequence ID" value="NZ_VVIW01000001.1"/>
</dbReference>
<dbReference type="HAMAP" id="MF_00185">
    <property type="entry name" value="IPP_trans"/>
    <property type="match status" value="1"/>
</dbReference>
<feature type="region of interest" description="Interaction with substrate tRNA" evidence="10">
    <location>
        <begin position="35"/>
        <end position="38"/>
    </location>
</feature>
<comment type="subunit">
    <text evidence="10">Monomer.</text>
</comment>
<comment type="function">
    <text evidence="2 10 12">Catalyzes the transfer of a dimethylallyl group onto the adenine at position 37 in tRNAs that read codons beginning with uridine, leading to the formation of N6-(dimethylallyl)adenosine (i(6)A).</text>
</comment>
<keyword evidence="15" id="KW-1185">Reference proteome</keyword>
<dbReference type="InterPro" id="IPR039657">
    <property type="entry name" value="Dimethylallyltransferase"/>
</dbReference>
<keyword evidence="6 10" id="KW-0547">Nucleotide-binding</keyword>
<keyword evidence="4 10" id="KW-0808">Transferase</keyword>
<evidence type="ECO:0000313" key="15">
    <source>
        <dbReference type="Proteomes" id="UP000819052"/>
    </source>
</evidence>
<dbReference type="EMBL" id="VVIW01000001">
    <property type="protein sequence ID" value="NHZ38877.1"/>
    <property type="molecule type" value="Genomic_DNA"/>
</dbReference>
<evidence type="ECO:0000256" key="4">
    <source>
        <dbReference type="ARBA" id="ARBA00022679"/>
    </source>
</evidence>
<dbReference type="GO" id="GO:0052381">
    <property type="term" value="F:tRNA dimethylallyltransferase activity"/>
    <property type="evidence" value="ECO:0007669"/>
    <property type="project" value="UniProtKB-EC"/>
</dbReference>
<keyword evidence="7 10" id="KW-0067">ATP-binding</keyword>
<feature type="binding site" evidence="10">
    <location>
        <begin position="12"/>
        <end position="17"/>
    </location>
    <ligand>
        <name>substrate</name>
    </ligand>
</feature>
<feature type="binding site" evidence="10">
    <location>
        <begin position="10"/>
        <end position="17"/>
    </location>
    <ligand>
        <name>ATP</name>
        <dbReference type="ChEBI" id="CHEBI:30616"/>
    </ligand>
</feature>